<protein>
    <submittedName>
        <fullName evidence="2">Uncharacterized protein</fullName>
    </submittedName>
</protein>
<feature type="region of interest" description="Disordered" evidence="1">
    <location>
        <begin position="1"/>
        <end position="55"/>
    </location>
</feature>
<proteinExistence type="predicted"/>
<dbReference type="EMBL" id="KN817698">
    <property type="protein sequence ID" value="KJA14017.1"/>
    <property type="molecule type" value="Genomic_DNA"/>
</dbReference>
<gene>
    <name evidence="2" type="ORF">HYPSUDRAFT_49460</name>
</gene>
<keyword evidence="3" id="KW-1185">Reference proteome</keyword>
<evidence type="ECO:0000256" key="1">
    <source>
        <dbReference type="SAM" id="MobiDB-lite"/>
    </source>
</evidence>
<evidence type="ECO:0000313" key="3">
    <source>
        <dbReference type="Proteomes" id="UP000054270"/>
    </source>
</evidence>
<feature type="compositionally biased region" description="Low complexity" evidence="1">
    <location>
        <begin position="38"/>
        <end position="55"/>
    </location>
</feature>
<dbReference type="Proteomes" id="UP000054270">
    <property type="component" value="Unassembled WGS sequence"/>
</dbReference>
<feature type="compositionally biased region" description="Polar residues" evidence="1">
    <location>
        <begin position="12"/>
        <end position="25"/>
    </location>
</feature>
<evidence type="ECO:0000313" key="2">
    <source>
        <dbReference type="EMBL" id="KJA14017.1"/>
    </source>
</evidence>
<reference evidence="3" key="1">
    <citation type="submission" date="2014-04" db="EMBL/GenBank/DDBJ databases">
        <title>Evolutionary Origins and Diversification of the Mycorrhizal Mutualists.</title>
        <authorList>
            <consortium name="DOE Joint Genome Institute"/>
            <consortium name="Mycorrhizal Genomics Consortium"/>
            <person name="Kohler A."/>
            <person name="Kuo A."/>
            <person name="Nagy L.G."/>
            <person name="Floudas D."/>
            <person name="Copeland A."/>
            <person name="Barry K.W."/>
            <person name="Cichocki N."/>
            <person name="Veneault-Fourrey C."/>
            <person name="LaButti K."/>
            <person name="Lindquist E.A."/>
            <person name="Lipzen A."/>
            <person name="Lundell T."/>
            <person name="Morin E."/>
            <person name="Murat C."/>
            <person name="Riley R."/>
            <person name="Ohm R."/>
            <person name="Sun H."/>
            <person name="Tunlid A."/>
            <person name="Henrissat B."/>
            <person name="Grigoriev I.V."/>
            <person name="Hibbett D.S."/>
            <person name="Martin F."/>
        </authorList>
    </citation>
    <scope>NUCLEOTIDE SEQUENCE [LARGE SCALE GENOMIC DNA]</scope>
    <source>
        <strain evidence="3">FD-334 SS-4</strain>
    </source>
</reference>
<sequence length="244" mass="26001">MDYNFDPARGAPNQNTQNDSPSLPSFSALVASVKPAPRRGTTTPTPSPASQQSAPLTLSRITLPPVLLSSPVRPHFWAAFCVPSQYQNPHPILLELSFAGAPTPFLLPDTGPTALPPRIARRVRASLLAARIDAAHCGGMYVDLNLVAVETLPRMSQAEFTFLVGELAPTAYTAPATREETCDVRAWRMTCPHCAAQMFGGPKDGAWNAQYVRHLSEGWCTGQPGYVPWKGGSAVQGGAPLGGV</sequence>
<dbReference type="AlphaFoldDB" id="A0A0D2KHD3"/>
<organism evidence="2 3">
    <name type="scientific">Hypholoma sublateritium (strain FD-334 SS-4)</name>
    <dbReference type="NCBI Taxonomy" id="945553"/>
    <lineage>
        <taxon>Eukaryota</taxon>
        <taxon>Fungi</taxon>
        <taxon>Dikarya</taxon>
        <taxon>Basidiomycota</taxon>
        <taxon>Agaricomycotina</taxon>
        <taxon>Agaricomycetes</taxon>
        <taxon>Agaricomycetidae</taxon>
        <taxon>Agaricales</taxon>
        <taxon>Agaricineae</taxon>
        <taxon>Strophariaceae</taxon>
        <taxon>Hypholoma</taxon>
    </lineage>
</organism>
<accession>A0A0D2KHD3</accession>
<name>A0A0D2KHD3_HYPSF</name>